<evidence type="ECO:0000313" key="7">
    <source>
        <dbReference type="EMBL" id="EAU41731.1"/>
    </source>
</evidence>
<feature type="transmembrane region" description="Helical" evidence="5">
    <location>
        <begin position="297"/>
        <end position="315"/>
    </location>
</feature>
<feature type="domain" description="Sodium/calcium exchanger membrane region" evidence="6">
    <location>
        <begin position="7"/>
        <end position="146"/>
    </location>
</feature>
<dbReference type="RefSeq" id="WP_007068104.1">
    <property type="nucleotide sequence ID" value="NZ_DS022272.1"/>
</dbReference>
<dbReference type="Proteomes" id="UP000004310">
    <property type="component" value="Unassembled WGS sequence"/>
</dbReference>
<feature type="transmembrane region" description="Helical" evidence="5">
    <location>
        <begin position="272"/>
        <end position="290"/>
    </location>
</feature>
<feature type="transmembrane region" description="Helical" evidence="5">
    <location>
        <begin position="170"/>
        <end position="192"/>
    </location>
</feature>
<keyword evidence="8" id="KW-1185">Reference proteome</keyword>
<accession>Q0G3V0</accession>
<evidence type="ECO:0000259" key="6">
    <source>
        <dbReference type="Pfam" id="PF01699"/>
    </source>
</evidence>
<dbReference type="PANTHER" id="PTHR10846:SF8">
    <property type="entry name" value="INNER MEMBRANE PROTEIN YRBG"/>
    <property type="match status" value="1"/>
</dbReference>
<feature type="transmembrane region" description="Helical" evidence="5">
    <location>
        <begin position="80"/>
        <end position="98"/>
    </location>
</feature>
<keyword evidence="4 5" id="KW-0472">Membrane</keyword>
<feature type="transmembrane region" description="Helical" evidence="5">
    <location>
        <begin position="132"/>
        <end position="149"/>
    </location>
</feature>
<dbReference type="GO" id="GO:0006874">
    <property type="term" value="P:intracellular calcium ion homeostasis"/>
    <property type="evidence" value="ECO:0007669"/>
    <property type="project" value="TreeGrafter"/>
</dbReference>
<keyword evidence="2 5" id="KW-0812">Transmembrane</keyword>
<feature type="transmembrane region" description="Helical" evidence="5">
    <location>
        <begin position="107"/>
        <end position="126"/>
    </location>
</feature>
<feature type="domain" description="Sodium/calcium exchanger membrane region" evidence="6">
    <location>
        <begin position="173"/>
        <end position="311"/>
    </location>
</feature>
<feature type="transmembrane region" description="Helical" evidence="5">
    <location>
        <begin position="198"/>
        <end position="217"/>
    </location>
</feature>
<dbReference type="STRING" id="217511.GCA_001463845_02911"/>
<dbReference type="AlphaFoldDB" id="Q0G3V0"/>
<dbReference type="InterPro" id="IPR004837">
    <property type="entry name" value="NaCa_Exmemb"/>
</dbReference>
<dbReference type="InterPro" id="IPR004481">
    <property type="entry name" value="K/Na/Ca-exchanger"/>
</dbReference>
<feature type="transmembrane region" description="Helical" evidence="5">
    <location>
        <begin position="37"/>
        <end position="60"/>
    </location>
</feature>
<dbReference type="InterPro" id="IPR044880">
    <property type="entry name" value="NCX_ion-bd_dom_sf"/>
</dbReference>
<sequence length="316" mass="32509">MDVFGDIAFLAGGLVLLFFGGEGLVRGSTAIAERSGFSRLIVGLVIVGFGTSAPELLVSVQAALGGAPDIAVGNVVGSNIANILLIVGISAAMVPLINDDPAIRRDLLVMLAASALIVLIFQGGTIGRFTGAAMFAALLVYLAMSYHAEKRRLARSRNTESVVAVPEMKPLIAVAAVLAGIAMLVLGARLMVDGATSLALHLGISEAVIGLTIVAIGTSLPELATAIIAARKREVDVILGNVVGSNIFNILCILGVTAMIEPIAVAERFALIDGPLMLALSFASLAFLFAYQRIGRLAGAAMLVLYAVYIGAQNAV</sequence>
<evidence type="ECO:0000256" key="1">
    <source>
        <dbReference type="ARBA" id="ARBA00004141"/>
    </source>
</evidence>
<dbReference type="GO" id="GO:0005262">
    <property type="term" value="F:calcium channel activity"/>
    <property type="evidence" value="ECO:0007669"/>
    <property type="project" value="TreeGrafter"/>
</dbReference>
<name>Q0G3V0_9HYPH</name>
<evidence type="ECO:0000256" key="4">
    <source>
        <dbReference type="ARBA" id="ARBA00023136"/>
    </source>
</evidence>
<dbReference type="PANTHER" id="PTHR10846">
    <property type="entry name" value="SODIUM/POTASSIUM/CALCIUM EXCHANGER"/>
    <property type="match status" value="1"/>
</dbReference>
<comment type="caution">
    <text evidence="7">The sequence shown here is derived from an EMBL/GenBank/DDBJ whole genome shotgun (WGS) entry which is preliminary data.</text>
</comment>
<keyword evidence="3 5" id="KW-1133">Transmembrane helix</keyword>
<organism evidence="7 8">
    <name type="scientific">Fulvimarina pelagi HTCC2506</name>
    <dbReference type="NCBI Taxonomy" id="314231"/>
    <lineage>
        <taxon>Bacteria</taxon>
        <taxon>Pseudomonadati</taxon>
        <taxon>Pseudomonadota</taxon>
        <taxon>Alphaproteobacteria</taxon>
        <taxon>Hyphomicrobiales</taxon>
        <taxon>Aurantimonadaceae</taxon>
        <taxon>Fulvimarina</taxon>
    </lineage>
</organism>
<feature type="transmembrane region" description="Helical" evidence="5">
    <location>
        <begin position="238"/>
        <end position="260"/>
    </location>
</feature>
<reference evidence="7 8" key="1">
    <citation type="journal article" date="2010" name="J. Bacteriol.">
        <title>Genome sequence of Fulvimarina pelagi HTCC2506T, a Mn(II)-oxidizing alphaproteobacterium possessing an aerobic anoxygenic photosynthetic gene cluster and Xanthorhodopsin.</title>
        <authorList>
            <person name="Kang I."/>
            <person name="Oh H.M."/>
            <person name="Lim S.I."/>
            <person name="Ferriera S."/>
            <person name="Giovannoni S.J."/>
            <person name="Cho J.C."/>
        </authorList>
    </citation>
    <scope>NUCLEOTIDE SEQUENCE [LARGE SCALE GENOMIC DNA]</scope>
    <source>
        <strain evidence="7 8">HTCC2506</strain>
    </source>
</reference>
<feature type="transmembrane region" description="Helical" evidence="5">
    <location>
        <begin position="6"/>
        <end position="25"/>
    </location>
</feature>
<dbReference type="Pfam" id="PF01699">
    <property type="entry name" value="Na_Ca_ex"/>
    <property type="match status" value="2"/>
</dbReference>
<evidence type="ECO:0000256" key="2">
    <source>
        <dbReference type="ARBA" id="ARBA00022692"/>
    </source>
</evidence>
<evidence type="ECO:0000256" key="5">
    <source>
        <dbReference type="SAM" id="Phobius"/>
    </source>
</evidence>
<dbReference type="Gene3D" id="1.20.1420.30">
    <property type="entry name" value="NCX, central ion-binding region"/>
    <property type="match status" value="1"/>
</dbReference>
<evidence type="ECO:0000313" key="8">
    <source>
        <dbReference type="Proteomes" id="UP000004310"/>
    </source>
</evidence>
<gene>
    <name evidence="7" type="ORF">FP2506_14899</name>
</gene>
<proteinExistence type="predicted"/>
<comment type="subcellular location">
    <subcellularLocation>
        <location evidence="1">Membrane</location>
        <topology evidence="1">Multi-pass membrane protein</topology>
    </subcellularLocation>
</comment>
<dbReference type="eggNOG" id="COG0530">
    <property type="taxonomic scope" value="Bacteria"/>
</dbReference>
<dbReference type="EMBL" id="AATP01000002">
    <property type="protein sequence ID" value="EAU41731.1"/>
    <property type="molecule type" value="Genomic_DNA"/>
</dbReference>
<dbReference type="NCBIfam" id="TIGR00367">
    <property type="entry name" value="calcium/sodium antiporter"/>
    <property type="match status" value="1"/>
</dbReference>
<dbReference type="HOGENOM" id="CLU_007948_0_3_5"/>
<evidence type="ECO:0000256" key="3">
    <source>
        <dbReference type="ARBA" id="ARBA00022989"/>
    </source>
</evidence>
<protein>
    <submittedName>
        <fullName evidence="7">K+-dependent Na+/Ca+ exchanger related-protein</fullName>
    </submittedName>
</protein>
<dbReference type="GO" id="GO:0005886">
    <property type="term" value="C:plasma membrane"/>
    <property type="evidence" value="ECO:0007669"/>
    <property type="project" value="TreeGrafter"/>
</dbReference>
<dbReference type="GO" id="GO:0008273">
    <property type="term" value="F:calcium, potassium:sodium antiporter activity"/>
    <property type="evidence" value="ECO:0007669"/>
    <property type="project" value="TreeGrafter"/>
</dbReference>